<feature type="transmembrane region" description="Helical" evidence="1">
    <location>
        <begin position="86"/>
        <end position="105"/>
    </location>
</feature>
<reference evidence="2 3" key="1">
    <citation type="submission" date="2019-02" db="EMBL/GenBank/DDBJ databases">
        <authorList>
            <person name="Li Y."/>
        </authorList>
    </citation>
    <scope>NUCLEOTIDE SEQUENCE [LARGE SCALE GENOMIC DNA]</scope>
    <source>
        <strain evidence="2 3">30C10-4-7</strain>
    </source>
</reference>
<evidence type="ECO:0000313" key="2">
    <source>
        <dbReference type="EMBL" id="RZF58914.1"/>
    </source>
</evidence>
<dbReference type="Proteomes" id="UP000292855">
    <property type="component" value="Unassembled WGS sequence"/>
</dbReference>
<dbReference type="AlphaFoldDB" id="A0A4Q6XNP3"/>
<dbReference type="EMBL" id="SGIT01000003">
    <property type="protein sequence ID" value="RZF58914.1"/>
    <property type="molecule type" value="Genomic_DNA"/>
</dbReference>
<feature type="transmembrane region" description="Helical" evidence="1">
    <location>
        <begin position="202"/>
        <end position="224"/>
    </location>
</feature>
<evidence type="ECO:0000313" key="3">
    <source>
        <dbReference type="Proteomes" id="UP000292855"/>
    </source>
</evidence>
<dbReference type="OrthoDB" id="704028at2"/>
<organism evidence="2 3">
    <name type="scientific">Sphingobacterium corticibacterium</name>
    <dbReference type="NCBI Taxonomy" id="2484746"/>
    <lineage>
        <taxon>Bacteria</taxon>
        <taxon>Pseudomonadati</taxon>
        <taxon>Bacteroidota</taxon>
        <taxon>Sphingobacteriia</taxon>
        <taxon>Sphingobacteriales</taxon>
        <taxon>Sphingobacteriaceae</taxon>
        <taxon>Sphingobacterium</taxon>
    </lineage>
</organism>
<dbReference type="RefSeq" id="WP_130142750.1">
    <property type="nucleotide sequence ID" value="NZ_SGIT01000003.1"/>
</dbReference>
<accession>A0A4Q6XNP3</accession>
<protein>
    <submittedName>
        <fullName evidence="2">Uncharacterized protein</fullName>
    </submittedName>
</protein>
<gene>
    <name evidence="2" type="ORF">EWE74_16470</name>
</gene>
<keyword evidence="1" id="KW-0472">Membrane</keyword>
<sequence length="278" mass="32598">MTDFIAEFGIRQEEWQSWGMFFALLGLSLSVAAIIGFCYYAIRFNDRRVLLITLLAIASFWHAFTYALIFTGFIRAVPEWYNKGIGLYYLIAPCAYFFVLFSLFPRLKWPRYPWLHLLPFVFGVIDAIPYAMASIEEKRALLEQVVYDMQLGVRHEYGYIEQKWHYIAKFFMAFIYVIAQWRLIYVHDMEFSSISVAVRRNIVYFSLVYSGQLLLQGGMVVSLLSNSSQSSFIMQNMDQLTTISFFYLTLSCWLFQHMCRLGLRSDEVGVMRYAKMNG</sequence>
<feature type="transmembrane region" description="Helical" evidence="1">
    <location>
        <begin position="49"/>
        <end position="74"/>
    </location>
</feature>
<feature type="transmembrane region" description="Helical" evidence="1">
    <location>
        <begin position="20"/>
        <end position="42"/>
    </location>
</feature>
<feature type="transmembrane region" description="Helical" evidence="1">
    <location>
        <begin position="164"/>
        <end position="181"/>
    </location>
</feature>
<feature type="transmembrane region" description="Helical" evidence="1">
    <location>
        <begin position="244"/>
        <end position="263"/>
    </location>
</feature>
<feature type="transmembrane region" description="Helical" evidence="1">
    <location>
        <begin position="112"/>
        <end position="132"/>
    </location>
</feature>
<keyword evidence="3" id="KW-1185">Reference proteome</keyword>
<keyword evidence="1" id="KW-0812">Transmembrane</keyword>
<keyword evidence="1" id="KW-1133">Transmembrane helix</keyword>
<evidence type="ECO:0000256" key="1">
    <source>
        <dbReference type="SAM" id="Phobius"/>
    </source>
</evidence>
<name>A0A4Q6XNP3_9SPHI</name>
<proteinExistence type="predicted"/>
<comment type="caution">
    <text evidence="2">The sequence shown here is derived from an EMBL/GenBank/DDBJ whole genome shotgun (WGS) entry which is preliminary data.</text>
</comment>